<keyword evidence="3" id="KW-0808">Transferase</keyword>
<dbReference type="PANTHER" id="PTHR12192:SF2">
    <property type="entry name" value="GLUTATHIONE-SPECIFIC GAMMA-GLUTAMYLCYCLOTRANSFERASE 2"/>
    <property type="match status" value="1"/>
</dbReference>
<dbReference type="GO" id="GO:0061928">
    <property type="term" value="F:glutathione specific gamma-glutamylcyclotransferase activity"/>
    <property type="evidence" value="ECO:0007669"/>
    <property type="project" value="UniProtKB-EC"/>
</dbReference>
<keyword evidence="4" id="KW-1185">Reference proteome</keyword>
<dbReference type="EC" id="4.3.2.7" evidence="1"/>
<dbReference type="CDD" id="cd06661">
    <property type="entry name" value="GGCT_like"/>
    <property type="match status" value="1"/>
</dbReference>
<protein>
    <recommendedName>
        <fullName evidence="1">glutathione-specific gamma-glutamylcyclotransferase</fullName>
        <ecNumber evidence="1">4.3.2.7</ecNumber>
    </recommendedName>
</protein>
<reference evidence="4" key="1">
    <citation type="submission" date="2018-05" db="EMBL/GenBank/DDBJ databases">
        <authorList>
            <person name="Li Y."/>
        </authorList>
    </citation>
    <scope>NUCLEOTIDE SEQUENCE [LARGE SCALE GENOMIC DNA]</scope>
    <source>
        <strain evidence="4">3d-2-2</strain>
    </source>
</reference>
<dbReference type="Proteomes" id="UP000245212">
    <property type="component" value="Unassembled WGS sequence"/>
</dbReference>
<sequence length="215" mass="24158">MDSPASLTALSSALEPSPNAIRLWTPEERLASMNATLHHWQPGQDIWIYAYGSLIWRPEFEYLERRLATLRGHHRSLCLWSRVNRGTPEVPGLVFGLDRGGACRGMVFKIAGDSVPDVFPPLWAREMSTGAYIPRWIHCDTPEGRVQALAFLMDRRNPGYAGGLQHEHMLAVVRRAHGTNGPCVEYVLETASALRAAGIRDMRLENFAQHLLQPH</sequence>
<dbReference type="GO" id="GO:0005737">
    <property type="term" value="C:cytoplasm"/>
    <property type="evidence" value="ECO:0007669"/>
    <property type="project" value="TreeGrafter"/>
</dbReference>
<evidence type="ECO:0000256" key="2">
    <source>
        <dbReference type="ARBA" id="ARBA00023239"/>
    </source>
</evidence>
<dbReference type="Pfam" id="PF04752">
    <property type="entry name" value="ChaC"/>
    <property type="match status" value="1"/>
</dbReference>
<dbReference type="EMBL" id="QETA01000001">
    <property type="protein sequence ID" value="PWF24737.1"/>
    <property type="molecule type" value="Genomic_DNA"/>
</dbReference>
<comment type="caution">
    <text evidence="3">The sequence shown here is derived from an EMBL/GenBank/DDBJ whole genome shotgun (WGS) entry which is preliminary data.</text>
</comment>
<keyword evidence="2" id="KW-0456">Lyase</keyword>
<dbReference type="GO" id="GO:0006751">
    <property type="term" value="P:glutathione catabolic process"/>
    <property type="evidence" value="ECO:0007669"/>
    <property type="project" value="InterPro"/>
</dbReference>
<dbReference type="InterPro" id="IPR006840">
    <property type="entry name" value="ChaC"/>
</dbReference>
<dbReference type="SUPFAM" id="SSF110857">
    <property type="entry name" value="Gamma-glutamyl cyclotransferase-like"/>
    <property type="match status" value="1"/>
</dbReference>
<dbReference type="InterPro" id="IPR036568">
    <property type="entry name" value="GGCT-like_sf"/>
</dbReference>
<evidence type="ECO:0000313" key="4">
    <source>
        <dbReference type="Proteomes" id="UP000245212"/>
    </source>
</evidence>
<gene>
    <name evidence="3" type="ORF">DD235_00665</name>
</gene>
<accession>A0A2V1K5A8</accession>
<organism evidence="3 4">
    <name type="scientific">Corticimicrobacter populi</name>
    <dbReference type="NCBI Taxonomy" id="2175229"/>
    <lineage>
        <taxon>Bacteria</taxon>
        <taxon>Pseudomonadati</taxon>
        <taxon>Pseudomonadota</taxon>
        <taxon>Betaproteobacteria</taxon>
        <taxon>Burkholderiales</taxon>
        <taxon>Alcaligenaceae</taxon>
        <taxon>Corticimicrobacter</taxon>
    </lineage>
</organism>
<proteinExistence type="predicted"/>
<dbReference type="PANTHER" id="PTHR12192">
    <property type="entry name" value="CATION TRANSPORT PROTEIN CHAC-RELATED"/>
    <property type="match status" value="1"/>
</dbReference>
<dbReference type="Gene3D" id="3.10.490.10">
    <property type="entry name" value="Gamma-glutamyl cyclotransferase-like"/>
    <property type="match status" value="1"/>
</dbReference>
<dbReference type="GO" id="GO:0016740">
    <property type="term" value="F:transferase activity"/>
    <property type="evidence" value="ECO:0007669"/>
    <property type="project" value="UniProtKB-KW"/>
</dbReference>
<name>A0A2V1K5A8_9BURK</name>
<dbReference type="InterPro" id="IPR013024">
    <property type="entry name" value="GGCT-like"/>
</dbReference>
<evidence type="ECO:0000313" key="3">
    <source>
        <dbReference type="EMBL" id="PWF24737.1"/>
    </source>
</evidence>
<evidence type="ECO:0000256" key="1">
    <source>
        <dbReference type="ARBA" id="ARBA00012344"/>
    </source>
</evidence>
<dbReference type="AlphaFoldDB" id="A0A2V1K5A8"/>